<evidence type="ECO:0000256" key="1">
    <source>
        <dbReference type="ARBA" id="ARBA00022729"/>
    </source>
</evidence>
<dbReference type="InterPro" id="IPR052025">
    <property type="entry name" value="Xyloglucanase_GH74"/>
</dbReference>
<keyword evidence="4" id="KW-0326">Glycosidase</keyword>
<comment type="caution">
    <text evidence="7">The sequence shown here is derived from an EMBL/GenBank/DDBJ whole genome shotgun (WGS) entry which is preliminary data.</text>
</comment>
<keyword evidence="8" id="KW-1185">Reference proteome</keyword>
<keyword evidence="3" id="KW-0119">Carbohydrate metabolism</keyword>
<proteinExistence type="inferred from homology"/>
<evidence type="ECO:0000256" key="2">
    <source>
        <dbReference type="ARBA" id="ARBA00022801"/>
    </source>
</evidence>
<evidence type="ECO:0000256" key="4">
    <source>
        <dbReference type="ARBA" id="ARBA00023295"/>
    </source>
</evidence>
<keyword evidence="2" id="KW-0378">Hydrolase</keyword>
<dbReference type="PANTHER" id="PTHR43739:SF2">
    <property type="entry name" value="OLIGOXYLOGLUCAN-REDUCING END-SPECIFIC XYLOGLUCANASE-RELATED"/>
    <property type="match status" value="1"/>
</dbReference>
<name>A0ABS4ZIW3_9MICO</name>
<protein>
    <recommendedName>
        <fullName evidence="9">Exo-alpha-sialidase</fullName>
    </recommendedName>
</protein>
<reference evidence="7 8" key="1">
    <citation type="submission" date="2021-03" db="EMBL/GenBank/DDBJ databases">
        <title>Sequencing the genomes of 1000 actinobacteria strains.</title>
        <authorList>
            <person name="Klenk H.-P."/>
        </authorList>
    </citation>
    <scope>NUCLEOTIDE SEQUENCE [LARGE SCALE GENOMIC DNA]</scope>
    <source>
        <strain evidence="7 8">DSM 24221</strain>
    </source>
</reference>
<evidence type="ECO:0000256" key="5">
    <source>
        <dbReference type="ARBA" id="ARBA00023326"/>
    </source>
</evidence>
<evidence type="ECO:0000313" key="8">
    <source>
        <dbReference type="Proteomes" id="UP001519362"/>
    </source>
</evidence>
<dbReference type="InterPro" id="IPR015943">
    <property type="entry name" value="WD40/YVTN_repeat-like_dom_sf"/>
</dbReference>
<evidence type="ECO:0008006" key="9">
    <source>
        <dbReference type="Google" id="ProtNLM"/>
    </source>
</evidence>
<dbReference type="EMBL" id="JAGIOL010000001">
    <property type="protein sequence ID" value="MBP2437211.1"/>
    <property type="molecule type" value="Genomic_DNA"/>
</dbReference>
<comment type="similarity">
    <text evidence="6">Belongs to the glycosyl hydrolase 74 family.</text>
</comment>
<accession>A0ABS4ZIW3</accession>
<keyword evidence="1" id="KW-0732">Signal</keyword>
<gene>
    <name evidence="7" type="ORF">JOF34_001797</name>
</gene>
<sequence>MTNTFQDPHYGEATSVDAASLAPDTFVRTGRAGDGSIIAAVSSDAGQTWTASPAAVGASGSGTITVNADASAVTWAPVGAAPLRSADRVRFGAVPGAAGHLWLAGGDDDEEPYGMWRSTDAGSTWPSVSGFDEADSVGFGKATPGASSPAIYTAAKYEGVRGVFRSIDDGTSWTRINDDNNQWGWIGAAIEGDPDEFGRVYIVIGVALSFLHRGPVVSRPNA</sequence>
<dbReference type="Proteomes" id="UP001519362">
    <property type="component" value="Unassembled WGS sequence"/>
</dbReference>
<dbReference type="SUPFAM" id="SSF110296">
    <property type="entry name" value="Oligoxyloglucan reducing end-specific cellobiohydrolase"/>
    <property type="match status" value="1"/>
</dbReference>
<dbReference type="Gene3D" id="2.130.10.10">
    <property type="entry name" value="YVTN repeat-like/Quinoprotein amine dehydrogenase"/>
    <property type="match status" value="2"/>
</dbReference>
<dbReference type="RefSeq" id="WP_165131311.1">
    <property type="nucleotide sequence ID" value="NZ_CP049253.1"/>
</dbReference>
<evidence type="ECO:0000313" key="7">
    <source>
        <dbReference type="EMBL" id="MBP2437211.1"/>
    </source>
</evidence>
<organism evidence="7 8">
    <name type="scientific">Microbacterium amylolyticum</name>
    <dbReference type="NCBI Taxonomy" id="936337"/>
    <lineage>
        <taxon>Bacteria</taxon>
        <taxon>Bacillati</taxon>
        <taxon>Actinomycetota</taxon>
        <taxon>Actinomycetes</taxon>
        <taxon>Micrococcales</taxon>
        <taxon>Microbacteriaceae</taxon>
        <taxon>Microbacterium</taxon>
    </lineage>
</organism>
<evidence type="ECO:0000256" key="6">
    <source>
        <dbReference type="ARBA" id="ARBA00037986"/>
    </source>
</evidence>
<dbReference type="PANTHER" id="PTHR43739">
    <property type="entry name" value="XYLOGLUCANASE (EUROFUNG)"/>
    <property type="match status" value="1"/>
</dbReference>
<evidence type="ECO:0000256" key="3">
    <source>
        <dbReference type="ARBA" id="ARBA00023277"/>
    </source>
</evidence>
<keyword evidence="5" id="KW-0624">Polysaccharide degradation</keyword>